<gene>
    <name evidence="2" type="ORF">GCM10010387_07440</name>
</gene>
<evidence type="ECO:0000313" key="2">
    <source>
        <dbReference type="EMBL" id="GGZ17280.1"/>
    </source>
</evidence>
<proteinExistence type="predicted"/>
<keyword evidence="3" id="KW-1185">Reference proteome</keyword>
<feature type="transmembrane region" description="Helical" evidence="1">
    <location>
        <begin position="7"/>
        <end position="24"/>
    </location>
</feature>
<dbReference type="RefSeq" id="WP_190121341.1">
    <property type="nucleotide sequence ID" value="NZ_BMWG01000001.1"/>
</dbReference>
<reference evidence="2" key="1">
    <citation type="journal article" date="2014" name="Int. J. Syst. Evol. Microbiol.">
        <title>Complete genome sequence of Corynebacterium casei LMG S-19264T (=DSM 44701T), isolated from a smear-ripened cheese.</title>
        <authorList>
            <consortium name="US DOE Joint Genome Institute (JGI-PGF)"/>
            <person name="Walter F."/>
            <person name="Albersmeier A."/>
            <person name="Kalinowski J."/>
            <person name="Ruckert C."/>
        </authorList>
    </citation>
    <scope>NUCLEOTIDE SEQUENCE</scope>
    <source>
        <strain evidence="2">JCM 4988</strain>
    </source>
</reference>
<keyword evidence="1" id="KW-1133">Transmembrane helix</keyword>
<protein>
    <submittedName>
        <fullName evidence="2">Membrane protein</fullName>
    </submittedName>
</protein>
<dbReference type="AlphaFoldDB" id="A0A918PPY7"/>
<dbReference type="EMBL" id="BMWG01000001">
    <property type="protein sequence ID" value="GGZ17280.1"/>
    <property type="molecule type" value="Genomic_DNA"/>
</dbReference>
<keyword evidence="1" id="KW-0812">Transmembrane</keyword>
<keyword evidence="1" id="KW-0472">Membrane</keyword>
<sequence>MAQAKKIALYIIVIFVVYTIITSPEKSADLVQIGFEGISSAAKSVGDFMTELVN</sequence>
<evidence type="ECO:0000313" key="3">
    <source>
        <dbReference type="Proteomes" id="UP000630936"/>
    </source>
</evidence>
<accession>A0A918PPY7</accession>
<comment type="caution">
    <text evidence="2">The sequence shown here is derived from an EMBL/GenBank/DDBJ whole genome shotgun (WGS) entry which is preliminary data.</text>
</comment>
<organism evidence="2 3">
    <name type="scientific">Streptomyces inusitatus</name>
    <dbReference type="NCBI Taxonomy" id="68221"/>
    <lineage>
        <taxon>Bacteria</taxon>
        <taxon>Bacillati</taxon>
        <taxon>Actinomycetota</taxon>
        <taxon>Actinomycetes</taxon>
        <taxon>Kitasatosporales</taxon>
        <taxon>Streptomycetaceae</taxon>
        <taxon>Streptomyces</taxon>
    </lineage>
</organism>
<name>A0A918PPY7_9ACTN</name>
<dbReference type="Proteomes" id="UP000630936">
    <property type="component" value="Unassembled WGS sequence"/>
</dbReference>
<reference evidence="2" key="2">
    <citation type="submission" date="2020-09" db="EMBL/GenBank/DDBJ databases">
        <authorList>
            <person name="Sun Q."/>
            <person name="Ohkuma M."/>
        </authorList>
    </citation>
    <scope>NUCLEOTIDE SEQUENCE</scope>
    <source>
        <strain evidence="2">JCM 4988</strain>
    </source>
</reference>
<evidence type="ECO:0000256" key="1">
    <source>
        <dbReference type="SAM" id="Phobius"/>
    </source>
</evidence>